<dbReference type="Proteomes" id="UP001302059">
    <property type="component" value="Unassembled WGS sequence"/>
</dbReference>
<organism evidence="1 2">
    <name type="scientific">Deinococcus rhizophilus</name>
    <dbReference type="NCBI Taxonomy" id="3049544"/>
    <lineage>
        <taxon>Bacteria</taxon>
        <taxon>Thermotogati</taxon>
        <taxon>Deinococcota</taxon>
        <taxon>Deinococci</taxon>
        <taxon>Deinococcales</taxon>
        <taxon>Deinococcaceae</taxon>
        <taxon>Deinococcus</taxon>
    </lineage>
</organism>
<keyword evidence="2" id="KW-1185">Reference proteome</keyword>
<dbReference type="EMBL" id="JASNGB010000331">
    <property type="protein sequence ID" value="MDL2345858.1"/>
    <property type="molecule type" value="Genomic_DNA"/>
</dbReference>
<evidence type="ECO:0000313" key="2">
    <source>
        <dbReference type="Proteomes" id="UP001302059"/>
    </source>
</evidence>
<dbReference type="InterPro" id="IPR024078">
    <property type="entry name" value="LmbE-like_dom_sf"/>
</dbReference>
<evidence type="ECO:0000313" key="1">
    <source>
        <dbReference type="EMBL" id="MDL2345858.1"/>
    </source>
</evidence>
<proteinExistence type="predicted"/>
<gene>
    <name evidence="1" type="ORF">QOL99_17145</name>
</gene>
<protein>
    <submittedName>
        <fullName evidence="1">PIG-L family deacetylase</fullName>
    </submittedName>
</protein>
<name>A0ABT7JN31_9DEIO</name>
<accession>A0ABT7JN31</accession>
<dbReference type="Gene3D" id="3.40.50.10320">
    <property type="entry name" value="LmbE-like"/>
    <property type="match status" value="1"/>
</dbReference>
<dbReference type="SUPFAM" id="SSF102588">
    <property type="entry name" value="LmbE-like"/>
    <property type="match status" value="1"/>
</dbReference>
<sequence length="99" mass="10726">HRAAWAPLLGAARAFPRLRVLAYTVWLAERGGSADQPRPGETRPLTLDVRSGLAAKRRAILAHRTQLGLITDDPHGFTLPASLIGRALGGTETYHELPL</sequence>
<comment type="caution">
    <text evidence="1">The sequence shown here is derived from an EMBL/GenBank/DDBJ whole genome shotgun (WGS) entry which is preliminary data.</text>
</comment>
<reference evidence="1 2" key="1">
    <citation type="submission" date="2023-05" db="EMBL/GenBank/DDBJ databases">
        <authorList>
            <person name="Gao F."/>
        </authorList>
    </citation>
    <scope>NUCLEOTIDE SEQUENCE [LARGE SCALE GENOMIC DNA]</scope>
    <source>
        <strain evidence="1 2">MIMF12</strain>
    </source>
</reference>
<feature type="non-terminal residue" evidence="1">
    <location>
        <position position="1"/>
    </location>
</feature>